<sequence length="96" mass="10183">MTVGGIVEGESPGGVARRFGKKIRTCFLDFPLLAVASSQWVTIGGIVERETVGGVVKGETTGGVARKETTVGVIEGREETDKNGSYKKIQNRCHSS</sequence>
<evidence type="ECO:0000313" key="2">
    <source>
        <dbReference type="Proteomes" id="UP001164250"/>
    </source>
</evidence>
<comment type="caution">
    <text evidence="1">The sequence shown here is derived from an EMBL/GenBank/DDBJ whole genome shotgun (WGS) entry which is preliminary data.</text>
</comment>
<gene>
    <name evidence="1" type="ORF">Patl1_32181</name>
</gene>
<keyword evidence="2" id="KW-1185">Reference proteome</keyword>
<reference evidence="2" key="1">
    <citation type="journal article" date="2023" name="G3 (Bethesda)">
        <title>Genome assembly and association tests identify interacting loci associated with vigor, precocity, and sex in interspecific pistachio rootstocks.</title>
        <authorList>
            <person name="Palmer W."/>
            <person name="Jacygrad E."/>
            <person name="Sagayaradj S."/>
            <person name="Cavanaugh K."/>
            <person name="Han R."/>
            <person name="Bertier L."/>
            <person name="Beede B."/>
            <person name="Kafkas S."/>
            <person name="Golino D."/>
            <person name="Preece J."/>
            <person name="Michelmore R."/>
        </authorList>
    </citation>
    <scope>NUCLEOTIDE SEQUENCE [LARGE SCALE GENOMIC DNA]</scope>
</reference>
<protein>
    <submittedName>
        <fullName evidence="1">Uncharacterized protein</fullName>
    </submittedName>
</protein>
<name>A0ACC1AQC7_9ROSI</name>
<evidence type="ECO:0000313" key="1">
    <source>
        <dbReference type="EMBL" id="KAJ0088896.1"/>
    </source>
</evidence>
<organism evidence="1 2">
    <name type="scientific">Pistacia atlantica</name>
    <dbReference type="NCBI Taxonomy" id="434234"/>
    <lineage>
        <taxon>Eukaryota</taxon>
        <taxon>Viridiplantae</taxon>
        <taxon>Streptophyta</taxon>
        <taxon>Embryophyta</taxon>
        <taxon>Tracheophyta</taxon>
        <taxon>Spermatophyta</taxon>
        <taxon>Magnoliopsida</taxon>
        <taxon>eudicotyledons</taxon>
        <taxon>Gunneridae</taxon>
        <taxon>Pentapetalae</taxon>
        <taxon>rosids</taxon>
        <taxon>malvids</taxon>
        <taxon>Sapindales</taxon>
        <taxon>Anacardiaceae</taxon>
        <taxon>Pistacia</taxon>
    </lineage>
</organism>
<dbReference type="Proteomes" id="UP001164250">
    <property type="component" value="Chromosome 9"/>
</dbReference>
<proteinExistence type="predicted"/>
<accession>A0ACC1AQC7</accession>
<dbReference type="EMBL" id="CM047905">
    <property type="protein sequence ID" value="KAJ0088896.1"/>
    <property type="molecule type" value="Genomic_DNA"/>
</dbReference>